<protein>
    <submittedName>
        <fullName evidence="3">DNA-binding MarR family transcriptional regulator</fullName>
    </submittedName>
</protein>
<organism evidence="3 4">
    <name type="scientific">Pseudonocardia kunmingensis</name>
    <dbReference type="NCBI Taxonomy" id="630975"/>
    <lineage>
        <taxon>Bacteria</taxon>
        <taxon>Bacillati</taxon>
        <taxon>Actinomycetota</taxon>
        <taxon>Actinomycetes</taxon>
        <taxon>Pseudonocardiales</taxon>
        <taxon>Pseudonocardiaceae</taxon>
        <taxon>Pseudonocardia</taxon>
    </lineage>
</organism>
<dbReference type="InterPro" id="IPR036388">
    <property type="entry name" value="WH-like_DNA-bd_sf"/>
</dbReference>
<dbReference type="GO" id="GO:0003700">
    <property type="term" value="F:DNA-binding transcription factor activity"/>
    <property type="evidence" value="ECO:0007669"/>
    <property type="project" value="InterPro"/>
</dbReference>
<dbReference type="InterPro" id="IPR000835">
    <property type="entry name" value="HTH_MarR-typ"/>
</dbReference>
<gene>
    <name evidence="3" type="ORF">FB558_3559</name>
</gene>
<dbReference type="InterPro" id="IPR036390">
    <property type="entry name" value="WH_DNA-bd_sf"/>
</dbReference>
<dbReference type="OrthoDB" id="3174724at2"/>
<dbReference type="Gene3D" id="1.10.10.10">
    <property type="entry name" value="Winged helix-like DNA-binding domain superfamily/Winged helix DNA-binding domain"/>
    <property type="match status" value="2"/>
</dbReference>
<dbReference type="SMART" id="SM00347">
    <property type="entry name" value="HTH_MARR"/>
    <property type="match status" value="2"/>
</dbReference>
<proteinExistence type="predicted"/>
<dbReference type="RefSeq" id="WP_142054830.1">
    <property type="nucleotide sequence ID" value="NZ_VFPA01000002.1"/>
</dbReference>
<dbReference type="SUPFAM" id="SSF46785">
    <property type="entry name" value="Winged helix' DNA-binding domain"/>
    <property type="match status" value="2"/>
</dbReference>
<sequence length="324" mass="35557">MTRSPVPAPELVPESPDPEGLPVLDSAPGHLIRCAQQVHGSLWQQHVPVNLTSVQYGILLVVGQQPGIDQRTVGELMSLDKSTAADVLLRLARRGLLDRERDVEDGRRKLVRLTEQGRAALLAGAPAVVGIQERLLQPLSFDDGETLLGVLRLVAYRGDPPSPSAATEHNAVVQGWPLRLPAVRLHTAPGHLIRRAQQVHTTLWGERVSPDLTSVQYNVLLVLHHEARIDQRTLGERGSLDKSTGADVIARLETRGLVARIRDSADGRRNLLTLSAEGRDQLLRHAAAVVDVQHELLRPLSSPQRQVFLRLMKRICEPISPPAP</sequence>
<feature type="compositionally biased region" description="Pro residues" evidence="1">
    <location>
        <begin position="1"/>
        <end position="10"/>
    </location>
</feature>
<accession>A0A543DNZ1</accession>
<feature type="domain" description="HTH marR-type" evidence="2">
    <location>
        <begin position="24"/>
        <end position="156"/>
    </location>
</feature>
<dbReference type="GO" id="GO:0006950">
    <property type="term" value="P:response to stress"/>
    <property type="evidence" value="ECO:0007669"/>
    <property type="project" value="TreeGrafter"/>
</dbReference>
<dbReference type="GO" id="GO:0003677">
    <property type="term" value="F:DNA binding"/>
    <property type="evidence" value="ECO:0007669"/>
    <property type="project" value="UniProtKB-KW"/>
</dbReference>
<name>A0A543DNZ1_9PSEU</name>
<reference evidence="3 4" key="1">
    <citation type="submission" date="2019-06" db="EMBL/GenBank/DDBJ databases">
        <title>Sequencing the genomes of 1000 actinobacteria strains.</title>
        <authorList>
            <person name="Klenk H.-P."/>
        </authorList>
    </citation>
    <scope>NUCLEOTIDE SEQUENCE [LARGE SCALE GENOMIC DNA]</scope>
    <source>
        <strain evidence="3 4">DSM 45301</strain>
    </source>
</reference>
<keyword evidence="3" id="KW-0238">DNA-binding</keyword>
<keyword evidence="4" id="KW-1185">Reference proteome</keyword>
<dbReference type="Proteomes" id="UP000315677">
    <property type="component" value="Unassembled WGS sequence"/>
</dbReference>
<feature type="region of interest" description="Disordered" evidence="1">
    <location>
        <begin position="1"/>
        <end position="21"/>
    </location>
</feature>
<dbReference type="PROSITE" id="PS50995">
    <property type="entry name" value="HTH_MARR_2"/>
    <property type="match status" value="2"/>
</dbReference>
<dbReference type="PANTHER" id="PTHR33164">
    <property type="entry name" value="TRANSCRIPTIONAL REGULATOR, MARR FAMILY"/>
    <property type="match status" value="1"/>
</dbReference>
<evidence type="ECO:0000259" key="2">
    <source>
        <dbReference type="PROSITE" id="PS50995"/>
    </source>
</evidence>
<evidence type="ECO:0000313" key="3">
    <source>
        <dbReference type="EMBL" id="TQM11028.1"/>
    </source>
</evidence>
<dbReference type="InterPro" id="IPR039422">
    <property type="entry name" value="MarR/SlyA-like"/>
</dbReference>
<dbReference type="PANTHER" id="PTHR33164:SF95">
    <property type="entry name" value="TRANSCRIPTIONAL REGULATOR"/>
    <property type="match status" value="1"/>
</dbReference>
<evidence type="ECO:0000256" key="1">
    <source>
        <dbReference type="SAM" id="MobiDB-lite"/>
    </source>
</evidence>
<dbReference type="AlphaFoldDB" id="A0A543DNZ1"/>
<dbReference type="Pfam" id="PF12802">
    <property type="entry name" value="MarR_2"/>
    <property type="match status" value="2"/>
</dbReference>
<evidence type="ECO:0000313" key="4">
    <source>
        <dbReference type="Proteomes" id="UP000315677"/>
    </source>
</evidence>
<comment type="caution">
    <text evidence="3">The sequence shown here is derived from an EMBL/GenBank/DDBJ whole genome shotgun (WGS) entry which is preliminary data.</text>
</comment>
<feature type="domain" description="HTH marR-type" evidence="2">
    <location>
        <begin position="186"/>
        <end position="317"/>
    </location>
</feature>
<dbReference type="EMBL" id="VFPA01000002">
    <property type="protein sequence ID" value="TQM11028.1"/>
    <property type="molecule type" value="Genomic_DNA"/>
</dbReference>